<evidence type="ECO:0000313" key="2">
    <source>
        <dbReference type="EMBL" id="EHH20263.1"/>
    </source>
</evidence>
<proteinExistence type="predicted"/>
<sequence>SMCHHAQLIFVFLVEMGFHHVGQAGLELLVSSMCHHALLSFVFLVETGFHHVSQAGLELLTSGGPPTSASESAGITGVSHRTRPVLFFWFFFVFFETESHSVAQAGVQWHNLGSLQPPPPGFKRFSCLSLLSSWDYRHAPPCPFNFCIFSRDRVSLCWPGW</sequence>
<keyword evidence="1" id="KW-0732">Signal</keyword>
<dbReference type="PANTHER" id="PTHR46254">
    <property type="entry name" value="PROTEIN GVQW1-RELATED"/>
    <property type="match status" value="1"/>
</dbReference>
<feature type="chain" id="PRO_5003500756" evidence="1">
    <location>
        <begin position="25"/>
        <end position="161"/>
    </location>
</feature>
<name>G7N3Y1_MACMU</name>
<protein>
    <submittedName>
        <fullName evidence="2">Uncharacterized protein</fullName>
    </submittedName>
</protein>
<gene>
    <name evidence="2" type="ORF">EGK_03078</name>
</gene>
<reference evidence="2" key="1">
    <citation type="journal article" date="2011" name="Nat. Biotechnol.">
        <title>Genome sequencing and comparison of two nonhuman primate animal models, the cynomolgus and Chinese rhesus macaques.</title>
        <authorList>
            <person name="Yan G."/>
            <person name="Zhang G."/>
            <person name="Fang X."/>
            <person name="Zhang Y."/>
            <person name="Li C."/>
            <person name="Ling F."/>
            <person name="Cooper D.N."/>
            <person name="Li Q."/>
            <person name="Li Y."/>
            <person name="van Gool A.J."/>
            <person name="Du H."/>
            <person name="Chen J."/>
            <person name="Chen R."/>
            <person name="Zhang P."/>
            <person name="Huang Z."/>
            <person name="Thompson J.R."/>
            <person name="Meng Y."/>
            <person name="Bai Y."/>
            <person name="Wang J."/>
            <person name="Zhuo M."/>
            <person name="Wang T."/>
            <person name="Huang Y."/>
            <person name="Wei L."/>
            <person name="Li J."/>
            <person name="Wang Z."/>
            <person name="Hu H."/>
            <person name="Yang P."/>
            <person name="Le L."/>
            <person name="Stenson P.D."/>
            <person name="Li B."/>
            <person name="Liu X."/>
            <person name="Ball E.V."/>
            <person name="An N."/>
            <person name="Huang Q."/>
            <person name="Zhang Y."/>
            <person name="Fan W."/>
            <person name="Zhang X."/>
            <person name="Li Y."/>
            <person name="Wang W."/>
            <person name="Katze M.G."/>
            <person name="Su B."/>
            <person name="Nielsen R."/>
            <person name="Yang H."/>
            <person name="Wang J."/>
            <person name="Wang X."/>
            <person name="Wang J."/>
        </authorList>
    </citation>
    <scope>NUCLEOTIDE SEQUENCE [LARGE SCALE GENOMIC DNA]</scope>
    <source>
        <strain evidence="2">CR-5</strain>
    </source>
</reference>
<dbReference type="Proteomes" id="UP000013456">
    <property type="component" value="Chromosome 10"/>
</dbReference>
<dbReference type="PRINTS" id="PR02045">
    <property type="entry name" value="F138DOMAIN"/>
</dbReference>
<evidence type="ECO:0000256" key="1">
    <source>
        <dbReference type="SAM" id="SignalP"/>
    </source>
</evidence>
<organism evidence="2">
    <name type="scientific">Macaca mulatta</name>
    <name type="common">Rhesus macaque</name>
    <dbReference type="NCBI Taxonomy" id="9544"/>
    <lineage>
        <taxon>Eukaryota</taxon>
        <taxon>Metazoa</taxon>
        <taxon>Chordata</taxon>
        <taxon>Craniata</taxon>
        <taxon>Vertebrata</taxon>
        <taxon>Euteleostomi</taxon>
        <taxon>Mammalia</taxon>
        <taxon>Eutheria</taxon>
        <taxon>Euarchontoglires</taxon>
        <taxon>Primates</taxon>
        <taxon>Haplorrhini</taxon>
        <taxon>Catarrhini</taxon>
        <taxon>Cercopithecidae</taxon>
        <taxon>Cercopithecinae</taxon>
        <taxon>Macaca</taxon>
    </lineage>
</organism>
<accession>G7N3Y1</accession>
<feature type="non-terminal residue" evidence="2">
    <location>
        <position position="161"/>
    </location>
</feature>
<dbReference type="EMBL" id="CM001262">
    <property type="protein sequence ID" value="EHH20263.1"/>
    <property type="molecule type" value="Genomic_DNA"/>
</dbReference>
<dbReference type="AlphaFoldDB" id="G7N3Y1"/>
<feature type="non-terminal residue" evidence="2">
    <location>
        <position position="1"/>
    </location>
</feature>
<feature type="signal peptide" evidence="1">
    <location>
        <begin position="1"/>
        <end position="24"/>
    </location>
</feature>